<sequence length="307" mass="32717">MPILDDSLAAGWVAVALVAHESLARCPVGRARGISYQSLSAAVESHPEACSRAKAVKPTEKRLRCALERFERLGLVVRKHDPKHLVFSLPLATLADVRPKSEGQMKGWDEGRAASRASAAFAGDEGQTRNARERHTSEVGFLLSESSSSVDSTMVGNLEVSDETGSGREDPETLTALVAVLCELGIPVSPCHGQLRSWASAGVSVDELRSAVATARKYKPAPEALPLAYLAKVLQTARASNVVPLTAAGPAGKPWFDSWSGIRTKGEAFGLFEKDFAQPQLFREAVLQAAGIGRQAMRVAHIDAGGR</sequence>
<keyword evidence="2" id="KW-1185">Reference proteome</keyword>
<dbReference type="RefSeq" id="WP_189459144.1">
    <property type="nucleotide sequence ID" value="NZ_BMYO01000002.1"/>
</dbReference>
<reference evidence="2" key="1">
    <citation type="journal article" date="2019" name="Int. J. Syst. Evol. Microbiol.">
        <title>The Global Catalogue of Microorganisms (GCM) 10K type strain sequencing project: providing services to taxonomists for standard genome sequencing and annotation.</title>
        <authorList>
            <consortium name="The Broad Institute Genomics Platform"/>
            <consortium name="The Broad Institute Genome Sequencing Center for Infectious Disease"/>
            <person name="Wu L."/>
            <person name="Ma J."/>
        </authorList>
    </citation>
    <scope>NUCLEOTIDE SEQUENCE [LARGE SCALE GENOMIC DNA]</scope>
    <source>
        <strain evidence="2">KCTC 23701</strain>
    </source>
</reference>
<proteinExistence type="predicted"/>
<name>A0ABQ3GX69_9NEIS</name>
<accession>A0ABQ3GX69</accession>
<organism evidence="1 2">
    <name type="scientific">Jeongeupia chitinilytica</name>
    <dbReference type="NCBI Taxonomy" id="1041641"/>
    <lineage>
        <taxon>Bacteria</taxon>
        <taxon>Pseudomonadati</taxon>
        <taxon>Pseudomonadota</taxon>
        <taxon>Betaproteobacteria</taxon>
        <taxon>Neisseriales</taxon>
        <taxon>Chitinibacteraceae</taxon>
        <taxon>Jeongeupia</taxon>
    </lineage>
</organism>
<evidence type="ECO:0008006" key="3">
    <source>
        <dbReference type="Google" id="ProtNLM"/>
    </source>
</evidence>
<protein>
    <recommendedName>
        <fullName evidence="3">Replication protein O</fullName>
    </recommendedName>
</protein>
<gene>
    <name evidence="1" type="ORF">GCM10007350_10940</name>
</gene>
<evidence type="ECO:0000313" key="1">
    <source>
        <dbReference type="EMBL" id="GHD59449.1"/>
    </source>
</evidence>
<dbReference type="EMBL" id="BMYO01000002">
    <property type="protein sequence ID" value="GHD59449.1"/>
    <property type="molecule type" value="Genomic_DNA"/>
</dbReference>
<evidence type="ECO:0000313" key="2">
    <source>
        <dbReference type="Proteomes" id="UP000604737"/>
    </source>
</evidence>
<dbReference type="Proteomes" id="UP000604737">
    <property type="component" value="Unassembled WGS sequence"/>
</dbReference>
<comment type="caution">
    <text evidence="1">The sequence shown here is derived from an EMBL/GenBank/DDBJ whole genome shotgun (WGS) entry which is preliminary data.</text>
</comment>